<dbReference type="Proteomes" id="UP000479710">
    <property type="component" value="Unassembled WGS sequence"/>
</dbReference>
<feature type="region of interest" description="Disordered" evidence="1">
    <location>
        <begin position="55"/>
        <end position="169"/>
    </location>
</feature>
<dbReference type="EMBL" id="SPHZ02000002">
    <property type="protein sequence ID" value="KAF0929653.1"/>
    <property type="molecule type" value="Genomic_DNA"/>
</dbReference>
<name>A0A6G1EYD8_9ORYZ</name>
<dbReference type="AlphaFoldDB" id="A0A6G1EYD8"/>
<comment type="caution">
    <text evidence="2">The sequence shown here is derived from an EMBL/GenBank/DDBJ whole genome shotgun (WGS) entry which is preliminary data.</text>
</comment>
<gene>
    <name evidence="2" type="ORF">E2562_023007</name>
</gene>
<evidence type="ECO:0000256" key="1">
    <source>
        <dbReference type="SAM" id="MobiDB-lite"/>
    </source>
</evidence>
<sequence length="169" mass="17965">MWQSLGSSSAWKVLATSFDANLSDLKEAEEEWFMMVAIKLIWSKGTTLAACYANGERGETPEPGRRCGGGVDGGSSGDSQRKGFAAELGGRSGKGGGSPWAEQRRHEQKIPAGGGVGGNRNSGTRRTEQRSQGLADRGRKRWQQFPAGGGVKSRLVEQRRASVGRGVGL</sequence>
<accession>A0A6G1EYD8</accession>
<organism evidence="2 3">
    <name type="scientific">Oryza meyeriana var. granulata</name>
    <dbReference type="NCBI Taxonomy" id="110450"/>
    <lineage>
        <taxon>Eukaryota</taxon>
        <taxon>Viridiplantae</taxon>
        <taxon>Streptophyta</taxon>
        <taxon>Embryophyta</taxon>
        <taxon>Tracheophyta</taxon>
        <taxon>Spermatophyta</taxon>
        <taxon>Magnoliopsida</taxon>
        <taxon>Liliopsida</taxon>
        <taxon>Poales</taxon>
        <taxon>Poaceae</taxon>
        <taxon>BOP clade</taxon>
        <taxon>Oryzoideae</taxon>
        <taxon>Oryzeae</taxon>
        <taxon>Oryzinae</taxon>
        <taxon>Oryza</taxon>
        <taxon>Oryza meyeriana</taxon>
    </lineage>
</organism>
<feature type="compositionally biased region" description="Gly residues" evidence="1">
    <location>
        <begin position="66"/>
        <end position="76"/>
    </location>
</feature>
<evidence type="ECO:0000313" key="2">
    <source>
        <dbReference type="EMBL" id="KAF0929653.1"/>
    </source>
</evidence>
<keyword evidence="3" id="KW-1185">Reference proteome</keyword>
<evidence type="ECO:0000313" key="3">
    <source>
        <dbReference type="Proteomes" id="UP000479710"/>
    </source>
</evidence>
<reference evidence="2 3" key="1">
    <citation type="submission" date="2019-11" db="EMBL/GenBank/DDBJ databases">
        <title>Whole genome sequence of Oryza granulata.</title>
        <authorList>
            <person name="Li W."/>
        </authorList>
    </citation>
    <scope>NUCLEOTIDE SEQUENCE [LARGE SCALE GENOMIC DNA]</scope>
    <source>
        <strain evidence="3">cv. Menghai</strain>
        <tissue evidence="2">Leaf</tissue>
    </source>
</reference>
<proteinExistence type="predicted"/>
<protein>
    <submittedName>
        <fullName evidence="2">Uncharacterized protein</fullName>
    </submittedName>
</protein>
<feature type="compositionally biased region" description="Basic and acidic residues" evidence="1">
    <location>
        <begin position="56"/>
        <end position="65"/>
    </location>
</feature>